<gene>
    <name evidence="1" type="ORF">HMPREF0742_02665</name>
</gene>
<comment type="caution">
    <text evidence="1">The sequence shown here is derived from an EMBL/GenBank/DDBJ whole genome shotgun (WGS) entry which is preliminary data.</text>
</comment>
<dbReference type="HOGENOM" id="CLU_2957859_0_0_11"/>
<reference evidence="1 2" key="1">
    <citation type="submission" date="2013-08" db="EMBL/GenBank/DDBJ databases">
        <authorList>
            <person name="Weinstock G."/>
            <person name="Sodergren E."/>
            <person name="Wylie T."/>
            <person name="Fulton L."/>
            <person name="Fulton R."/>
            <person name="Fronick C."/>
            <person name="O'Laughlin M."/>
            <person name="Godfrey J."/>
            <person name="Miner T."/>
            <person name="Herter B."/>
            <person name="Appelbaum E."/>
            <person name="Cordes M."/>
            <person name="Lek S."/>
            <person name="Wollam A."/>
            <person name="Pepin K.H."/>
            <person name="Palsikar V.B."/>
            <person name="Mitreva M."/>
            <person name="Wilson R.K."/>
        </authorList>
    </citation>
    <scope>NUCLEOTIDE SEQUENCE [LARGE SCALE GENOMIC DNA]</scope>
    <source>
        <strain evidence="1 2">F0184</strain>
    </source>
</reference>
<protein>
    <submittedName>
        <fullName evidence="1">Uncharacterized protein</fullName>
    </submittedName>
</protein>
<proteinExistence type="predicted"/>
<name>U7UW03_9MICC</name>
<organism evidence="1 2">
    <name type="scientific">Rothia aeria F0184</name>
    <dbReference type="NCBI Taxonomy" id="888019"/>
    <lineage>
        <taxon>Bacteria</taxon>
        <taxon>Bacillati</taxon>
        <taxon>Actinomycetota</taxon>
        <taxon>Actinomycetes</taxon>
        <taxon>Micrococcales</taxon>
        <taxon>Micrococcaceae</taxon>
        <taxon>Rothia</taxon>
    </lineage>
</organism>
<dbReference type="AlphaFoldDB" id="U7UW03"/>
<evidence type="ECO:0000313" key="2">
    <source>
        <dbReference type="Proteomes" id="UP000017174"/>
    </source>
</evidence>
<dbReference type="Proteomes" id="UP000017174">
    <property type="component" value="Unassembled WGS sequence"/>
</dbReference>
<sequence length="59" mass="6707">MQHIYHFYHTVPHRATLNPGQGRISSESMRTVFGAFKNFTPKDDKCQGISLSIPETIKS</sequence>
<accession>U7UW03</accession>
<evidence type="ECO:0000313" key="1">
    <source>
        <dbReference type="EMBL" id="ERT63612.1"/>
    </source>
</evidence>
<dbReference type="EMBL" id="AXZG01000074">
    <property type="protein sequence ID" value="ERT63612.1"/>
    <property type="molecule type" value="Genomic_DNA"/>
</dbReference>